<gene>
    <name evidence="1" type="ORF">HJG63_011795</name>
</gene>
<dbReference type="Proteomes" id="UP000593571">
    <property type="component" value="Unassembled WGS sequence"/>
</dbReference>
<dbReference type="EMBL" id="JACASE010000006">
    <property type="protein sequence ID" value="KAF6457280.1"/>
    <property type="molecule type" value="Genomic_DNA"/>
</dbReference>
<evidence type="ECO:0000313" key="1">
    <source>
        <dbReference type="EMBL" id="KAF6457280.1"/>
    </source>
</evidence>
<dbReference type="AlphaFoldDB" id="A0A7J8GBG6"/>
<sequence length="188" mass="20236">MTQRDTWLKVCGWPMREHKPGGRLLGECKLNPPGGAASHLLPRLTLERLTVGGRGCSEGDEAGPPAPRRLPTAPRNRAALWKGGGQSLRAVHRKVCARTKACTHVFTAASPVAAGNWRPPKCPSKDKRTGVCPPTRRTALSSDPLQTPRLDLHQLWSSGAGRRELGVLDVLLTVSSGVTVSRVCAKYV</sequence>
<reference evidence="1 2" key="1">
    <citation type="journal article" date="2020" name="Nature">
        <title>Six reference-quality genomes reveal evolution of bat adaptations.</title>
        <authorList>
            <person name="Jebb D."/>
            <person name="Huang Z."/>
            <person name="Pippel M."/>
            <person name="Hughes G.M."/>
            <person name="Lavrichenko K."/>
            <person name="Devanna P."/>
            <person name="Winkler S."/>
            <person name="Jermiin L.S."/>
            <person name="Skirmuntt E.C."/>
            <person name="Katzourakis A."/>
            <person name="Burkitt-Gray L."/>
            <person name="Ray D.A."/>
            <person name="Sullivan K.A.M."/>
            <person name="Roscito J.G."/>
            <person name="Kirilenko B.M."/>
            <person name="Davalos L.M."/>
            <person name="Corthals A.P."/>
            <person name="Power M.L."/>
            <person name="Jones G."/>
            <person name="Ransome R.D."/>
            <person name="Dechmann D.K.N."/>
            <person name="Locatelli A.G."/>
            <person name="Puechmaille S.J."/>
            <person name="Fedrigo O."/>
            <person name="Jarvis E.D."/>
            <person name="Hiller M."/>
            <person name="Vernes S.C."/>
            <person name="Myers E.W."/>
            <person name="Teeling E.C."/>
        </authorList>
    </citation>
    <scope>NUCLEOTIDE SEQUENCE [LARGE SCALE GENOMIC DNA]</scope>
    <source>
        <strain evidence="1">MRouAeg1</strain>
        <tissue evidence="1">Muscle</tissue>
    </source>
</reference>
<keyword evidence="2" id="KW-1185">Reference proteome</keyword>
<accession>A0A7J8GBG6</accession>
<evidence type="ECO:0000313" key="2">
    <source>
        <dbReference type="Proteomes" id="UP000593571"/>
    </source>
</evidence>
<comment type="caution">
    <text evidence="1">The sequence shown here is derived from an EMBL/GenBank/DDBJ whole genome shotgun (WGS) entry which is preliminary data.</text>
</comment>
<proteinExistence type="predicted"/>
<name>A0A7J8GBG6_ROUAE</name>
<organism evidence="1 2">
    <name type="scientific">Rousettus aegyptiacus</name>
    <name type="common">Egyptian fruit bat</name>
    <name type="synonym">Pteropus aegyptiacus</name>
    <dbReference type="NCBI Taxonomy" id="9407"/>
    <lineage>
        <taxon>Eukaryota</taxon>
        <taxon>Metazoa</taxon>
        <taxon>Chordata</taxon>
        <taxon>Craniata</taxon>
        <taxon>Vertebrata</taxon>
        <taxon>Euteleostomi</taxon>
        <taxon>Mammalia</taxon>
        <taxon>Eutheria</taxon>
        <taxon>Laurasiatheria</taxon>
        <taxon>Chiroptera</taxon>
        <taxon>Yinpterochiroptera</taxon>
        <taxon>Pteropodoidea</taxon>
        <taxon>Pteropodidae</taxon>
        <taxon>Rousettinae</taxon>
        <taxon>Rousettus</taxon>
    </lineage>
</organism>
<protein>
    <submittedName>
        <fullName evidence="1">Uncharacterized protein</fullName>
    </submittedName>
</protein>